<dbReference type="RefSeq" id="WP_045683531.1">
    <property type="nucleotide sequence ID" value="NZ_CP010803.1"/>
</dbReference>
<evidence type="ECO:0000256" key="3">
    <source>
        <dbReference type="ARBA" id="ARBA00012949"/>
    </source>
</evidence>
<dbReference type="NCBIfam" id="TIGR02866">
    <property type="entry name" value="CoxB"/>
    <property type="match status" value="1"/>
</dbReference>
<evidence type="ECO:0000256" key="5">
    <source>
        <dbReference type="ARBA" id="ARBA00022617"/>
    </source>
</evidence>
<dbReference type="GO" id="GO:0042773">
    <property type="term" value="P:ATP synthesis coupled electron transport"/>
    <property type="evidence" value="ECO:0007669"/>
    <property type="project" value="TreeGrafter"/>
</dbReference>
<protein>
    <recommendedName>
        <fullName evidence="3">cytochrome-c oxidase</fullName>
        <ecNumber evidence="3">7.1.1.9</ecNumber>
    </recommendedName>
    <alternativeName>
        <fullName evidence="17">Cytochrome aa3 subunit 2</fullName>
    </alternativeName>
    <alternativeName>
        <fullName evidence="16">Cytochrome c oxidase polypeptide II</fullName>
    </alternativeName>
</protein>
<name>A0A0D5LU24_MAREN</name>
<keyword evidence="14 20" id="KW-0472">Membrane</keyword>
<evidence type="ECO:0000259" key="21">
    <source>
        <dbReference type="PROSITE" id="PS50857"/>
    </source>
</evidence>
<evidence type="ECO:0000256" key="14">
    <source>
        <dbReference type="ARBA" id="ARBA00023136"/>
    </source>
</evidence>
<dbReference type="Gene3D" id="1.10.287.90">
    <property type="match status" value="1"/>
</dbReference>
<dbReference type="InterPro" id="IPR036909">
    <property type="entry name" value="Cyt_c-like_dom_sf"/>
</dbReference>
<evidence type="ECO:0000256" key="15">
    <source>
        <dbReference type="ARBA" id="ARBA00024688"/>
    </source>
</evidence>
<evidence type="ECO:0000256" key="9">
    <source>
        <dbReference type="ARBA" id="ARBA00022967"/>
    </source>
</evidence>
<accession>A0A0D5LU24</accession>
<evidence type="ECO:0000256" key="10">
    <source>
        <dbReference type="ARBA" id="ARBA00022982"/>
    </source>
</evidence>
<evidence type="ECO:0000256" key="13">
    <source>
        <dbReference type="ARBA" id="ARBA00023008"/>
    </source>
</evidence>
<dbReference type="Pfam" id="PF00116">
    <property type="entry name" value="COX2"/>
    <property type="match status" value="1"/>
</dbReference>
<dbReference type="STRING" id="1486262.TM49_18910"/>
<dbReference type="Pfam" id="PF00034">
    <property type="entry name" value="Cytochrom_C"/>
    <property type="match status" value="1"/>
</dbReference>
<evidence type="ECO:0000313" key="24">
    <source>
        <dbReference type="EMBL" id="AJY47272.1"/>
    </source>
</evidence>
<dbReference type="Proteomes" id="UP000032611">
    <property type="component" value="Chromosome"/>
</dbReference>
<dbReference type="CDD" id="cd13915">
    <property type="entry name" value="CuRO_HCO_II_like_2"/>
    <property type="match status" value="1"/>
</dbReference>
<dbReference type="GO" id="GO:0005507">
    <property type="term" value="F:copper ion binding"/>
    <property type="evidence" value="ECO:0007669"/>
    <property type="project" value="InterPro"/>
</dbReference>
<dbReference type="InterPro" id="IPR045187">
    <property type="entry name" value="CcO_II"/>
</dbReference>
<comment type="similarity">
    <text evidence="2">Belongs to the cytochrome c oxidase subunit 2 family.</text>
</comment>
<dbReference type="SUPFAM" id="SSF46626">
    <property type="entry name" value="Cytochrome c"/>
    <property type="match status" value="1"/>
</dbReference>
<keyword evidence="6" id="KW-0679">Respiratory chain</keyword>
<evidence type="ECO:0000256" key="1">
    <source>
        <dbReference type="ARBA" id="ARBA00004141"/>
    </source>
</evidence>
<keyword evidence="10" id="KW-0249">Electron transport</keyword>
<evidence type="ECO:0000259" key="23">
    <source>
        <dbReference type="PROSITE" id="PS51007"/>
    </source>
</evidence>
<dbReference type="PROSITE" id="PS51007">
    <property type="entry name" value="CYTC"/>
    <property type="match status" value="1"/>
</dbReference>
<dbReference type="PROSITE" id="PS50999">
    <property type="entry name" value="COX2_TM"/>
    <property type="match status" value="1"/>
</dbReference>
<dbReference type="GO" id="GO:0004129">
    <property type="term" value="F:cytochrome-c oxidase activity"/>
    <property type="evidence" value="ECO:0007669"/>
    <property type="project" value="UniProtKB-EC"/>
</dbReference>
<feature type="domain" description="Cytochrome oxidase subunit II transmembrane region profile" evidence="22">
    <location>
        <begin position="1"/>
        <end position="96"/>
    </location>
</feature>
<dbReference type="PATRIC" id="fig|1486262.3.peg.3914"/>
<keyword evidence="9" id="KW-1278">Translocase</keyword>
<evidence type="ECO:0000256" key="2">
    <source>
        <dbReference type="ARBA" id="ARBA00007866"/>
    </source>
</evidence>
<dbReference type="InterPro" id="IPR011759">
    <property type="entry name" value="Cyt_c_oxidase_su2_TM_dom"/>
</dbReference>
<keyword evidence="12 19" id="KW-0408">Iron</keyword>
<dbReference type="AlphaFoldDB" id="A0A0D5LU24"/>
<proteinExistence type="inferred from homology"/>
<evidence type="ECO:0000256" key="11">
    <source>
        <dbReference type="ARBA" id="ARBA00022989"/>
    </source>
</evidence>
<dbReference type="PROSITE" id="PS50857">
    <property type="entry name" value="COX2_CUA"/>
    <property type="match status" value="1"/>
</dbReference>
<dbReference type="KEGG" id="mey:TM49_18910"/>
<dbReference type="OrthoDB" id="9781261at2"/>
<comment type="function">
    <text evidence="15">Subunits I and II form the functional core of the enzyme complex. Electrons originating in cytochrome c are transferred via heme a and Cu(A) to the binuclear center formed by heme a3 and Cu(B).</text>
</comment>
<evidence type="ECO:0000256" key="12">
    <source>
        <dbReference type="ARBA" id="ARBA00023004"/>
    </source>
</evidence>
<feature type="domain" description="Cytochrome oxidase subunit II copper A binding" evidence="21">
    <location>
        <begin position="97"/>
        <end position="208"/>
    </location>
</feature>
<keyword evidence="13" id="KW-0186">Copper</keyword>
<evidence type="ECO:0000313" key="25">
    <source>
        <dbReference type="Proteomes" id="UP000032611"/>
    </source>
</evidence>
<evidence type="ECO:0000256" key="6">
    <source>
        <dbReference type="ARBA" id="ARBA00022660"/>
    </source>
</evidence>
<dbReference type="InterPro" id="IPR008972">
    <property type="entry name" value="Cupredoxin"/>
</dbReference>
<dbReference type="GO" id="GO:0016020">
    <property type="term" value="C:membrane"/>
    <property type="evidence" value="ECO:0007669"/>
    <property type="project" value="UniProtKB-SubCell"/>
</dbReference>
<keyword evidence="11 20" id="KW-1133">Transmembrane helix</keyword>
<evidence type="ECO:0000256" key="17">
    <source>
        <dbReference type="ARBA" id="ARBA00031399"/>
    </source>
</evidence>
<evidence type="ECO:0000256" key="18">
    <source>
        <dbReference type="ARBA" id="ARBA00047816"/>
    </source>
</evidence>
<keyword evidence="5 19" id="KW-0349">Heme</keyword>
<keyword evidence="7 20" id="KW-0812">Transmembrane</keyword>
<evidence type="ECO:0000256" key="4">
    <source>
        <dbReference type="ARBA" id="ARBA00022448"/>
    </source>
</evidence>
<reference evidence="24 25" key="1">
    <citation type="journal article" date="2015" name="Genome Announc.">
        <title>Complete genome sequence of Martelella endophytica YC6887, which has antifungal activity associated with a halophyte.</title>
        <authorList>
            <person name="Khan A."/>
            <person name="Khan H."/>
            <person name="Chung E.J."/>
            <person name="Hossain M.T."/>
            <person name="Chung Y.R."/>
        </authorList>
    </citation>
    <scope>NUCLEOTIDE SEQUENCE [LARGE SCALE GENOMIC DNA]</scope>
    <source>
        <strain evidence="24">YC6887</strain>
    </source>
</reference>
<keyword evidence="4" id="KW-0813">Transport</keyword>
<dbReference type="SUPFAM" id="SSF81464">
    <property type="entry name" value="Cytochrome c oxidase subunit II-like, transmembrane region"/>
    <property type="match status" value="1"/>
</dbReference>
<dbReference type="InterPro" id="IPR009056">
    <property type="entry name" value="Cyt_c-like_dom"/>
</dbReference>
<dbReference type="GO" id="GO:0016491">
    <property type="term" value="F:oxidoreductase activity"/>
    <property type="evidence" value="ECO:0007669"/>
    <property type="project" value="InterPro"/>
</dbReference>
<dbReference type="InterPro" id="IPR002429">
    <property type="entry name" value="CcO_II-like_C"/>
</dbReference>
<organism evidence="24 25">
    <name type="scientific">Martelella endophytica</name>
    <dbReference type="NCBI Taxonomy" id="1486262"/>
    <lineage>
        <taxon>Bacteria</taxon>
        <taxon>Pseudomonadati</taxon>
        <taxon>Pseudomonadota</taxon>
        <taxon>Alphaproteobacteria</taxon>
        <taxon>Hyphomicrobiales</taxon>
        <taxon>Aurantimonadaceae</taxon>
        <taxon>Martelella</taxon>
    </lineage>
</organism>
<keyword evidence="25" id="KW-1185">Reference proteome</keyword>
<dbReference type="EMBL" id="CP010803">
    <property type="protein sequence ID" value="AJY47272.1"/>
    <property type="molecule type" value="Genomic_DNA"/>
</dbReference>
<comment type="subcellular location">
    <subcellularLocation>
        <location evidence="1">Membrane</location>
        <topology evidence="1">Multi-pass membrane protein</topology>
    </subcellularLocation>
</comment>
<dbReference type="Gene3D" id="2.60.40.420">
    <property type="entry name" value="Cupredoxins - blue copper proteins"/>
    <property type="match status" value="1"/>
</dbReference>
<evidence type="ECO:0000256" key="8">
    <source>
        <dbReference type="ARBA" id="ARBA00022723"/>
    </source>
</evidence>
<evidence type="ECO:0000256" key="20">
    <source>
        <dbReference type="SAM" id="Phobius"/>
    </source>
</evidence>
<dbReference type="EC" id="7.1.1.9" evidence="3"/>
<evidence type="ECO:0000256" key="19">
    <source>
        <dbReference type="PROSITE-ProRule" id="PRU00433"/>
    </source>
</evidence>
<comment type="catalytic activity">
    <reaction evidence="18">
        <text>4 Fe(II)-[cytochrome c] + O2 + 8 H(+)(in) = 4 Fe(III)-[cytochrome c] + 2 H2O + 4 H(+)(out)</text>
        <dbReference type="Rhea" id="RHEA:11436"/>
        <dbReference type="Rhea" id="RHEA-COMP:10350"/>
        <dbReference type="Rhea" id="RHEA-COMP:14399"/>
        <dbReference type="ChEBI" id="CHEBI:15377"/>
        <dbReference type="ChEBI" id="CHEBI:15378"/>
        <dbReference type="ChEBI" id="CHEBI:15379"/>
        <dbReference type="ChEBI" id="CHEBI:29033"/>
        <dbReference type="ChEBI" id="CHEBI:29034"/>
        <dbReference type="EC" id="7.1.1.9"/>
    </reaction>
</comment>
<dbReference type="PANTHER" id="PTHR22888:SF9">
    <property type="entry name" value="CYTOCHROME C OXIDASE SUBUNIT 2"/>
    <property type="match status" value="1"/>
</dbReference>
<evidence type="ECO:0000256" key="16">
    <source>
        <dbReference type="ARBA" id="ARBA00031389"/>
    </source>
</evidence>
<feature type="domain" description="Cytochrome c" evidence="23">
    <location>
        <begin position="214"/>
        <end position="308"/>
    </location>
</feature>
<feature type="transmembrane region" description="Helical" evidence="20">
    <location>
        <begin position="21"/>
        <end position="44"/>
    </location>
</feature>
<dbReference type="SUPFAM" id="SSF49503">
    <property type="entry name" value="Cupredoxins"/>
    <property type="match status" value="1"/>
</dbReference>
<feature type="transmembrane region" description="Helical" evidence="20">
    <location>
        <begin position="65"/>
        <end position="84"/>
    </location>
</feature>
<dbReference type="InterPro" id="IPR014222">
    <property type="entry name" value="Cyt_c_oxidase_su2"/>
</dbReference>
<evidence type="ECO:0000256" key="7">
    <source>
        <dbReference type="ARBA" id="ARBA00022692"/>
    </source>
</evidence>
<dbReference type="HOGENOM" id="CLU_036876_1_0_5"/>
<gene>
    <name evidence="24" type="ORF">TM49_18910</name>
</gene>
<dbReference type="PANTHER" id="PTHR22888">
    <property type="entry name" value="CYTOCHROME C OXIDASE, SUBUNIT II"/>
    <property type="match status" value="1"/>
</dbReference>
<evidence type="ECO:0000259" key="22">
    <source>
        <dbReference type="PROSITE" id="PS50999"/>
    </source>
</evidence>
<dbReference type="PROSITE" id="PS00078">
    <property type="entry name" value="COX2"/>
    <property type="match status" value="1"/>
</dbReference>
<dbReference type="InterPro" id="IPR036257">
    <property type="entry name" value="Cyt_c_oxidase_su2_TM_sf"/>
</dbReference>
<dbReference type="Gene3D" id="1.10.760.10">
    <property type="entry name" value="Cytochrome c-like domain"/>
    <property type="match status" value="1"/>
</dbReference>
<dbReference type="GO" id="GO:0020037">
    <property type="term" value="F:heme binding"/>
    <property type="evidence" value="ECO:0007669"/>
    <property type="project" value="InterPro"/>
</dbReference>
<keyword evidence="8 19" id="KW-0479">Metal-binding</keyword>
<sequence length="314" mass="34879">MSDFIALWPQSASAYSGRIDLLMWVFTALVVALSAPVFILIAYYAWKYRAGRKADRSDRVNRNTLLEISWALIPFILIVILFVWSTRMFFTVHQPPPDAMEINVVAKQWMWKFEHAGGQREIDELHVPVGEPVRLSMASQDVIHSLYIPALRLKQDVVPGRYTSLWFTADKPGTYHLTCAEFCGADHSEMTGRFIVMEKPAFAAWLEQAGTDASLAAEGEKLFRSNGCSGCHGPAATVKAPDLEGLYGSPVPLADGSMVTADDQYIRDSILLPQSEIAAGYPPIMPTFKNVLSEDEVMKLVAYIKSLATTEDTP</sequence>
<dbReference type="InterPro" id="IPR001505">
    <property type="entry name" value="Copper_CuA"/>
</dbReference>